<evidence type="ECO:0000313" key="10">
    <source>
        <dbReference type="Proteomes" id="UP000076532"/>
    </source>
</evidence>
<dbReference type="Pfam" id="PF01546">
    <property type="entry name" value="Peptidase_M20"/>
    <property type="match status" value="1"/>
</dbReference>
<dbReference type="PROSITE" id="PS00759">
    <property type="entry name" value="ARGE_DAPE_CPG2_2"/>
    <property type="match status" value="1"/>
</dbReference>
<dbReference type="Pfam" id="PF07687">
    <property type="entry name" value="M20_dimer"/>
    <property type="match status" value="1"/>
</dbReference>
<dbReference type="InterPro" id="IPR017141">
    <property type="entry name" value="Pept_M20_carboxypep"/>
</dbReference>
<proteinExistence type="inferred from homology"/>
<evidence type="ECO:0000256" key="2">
    <source>
        <dbReference type="ARBA" id="ARBA00022670"/>
    </source>
</evidence>
<dbReference type="Proteomes" id="UP000076532">
    <property type="component" value="Unassembled WGS sequence"/>
</dbReference>
<feature type="binding site" evidence="7">
    <location>
        <position position="158"/>
    </location>
    <ligand>
        <name>Zn(2+)</name>
        <dbReference type="ChEBI" id="CHEBI:29105"/>
        <label>1</label>
    </ligand>
</feature>
<dbReference type="InterPro" id="IPR047177">
    <property type="entry name" value="Pept_M20A"/>
</dbReference>
<protein>
    <submittedName>
        <fullName evidence="9">Carboxypeptidase S</fullName>
    </submittedName>
</protein>
<keyword evidence="3 7" id="KW-0479">Metal-binding</keyword>
<keyword evidence="5 7" id="KW-0862">Zinc</keyword>
<dbReference type="Gene3D" id="3.30.70.360">
    <property type="match status" value="1"/>
</dbReference>
<evidence type="ECO:0000256" key="7">
    <source>
        <dbReference type="PIRSR" id="PIRSR037217-2"/>
    </source>
</evidence>
<dbReference type="Gene3D" id="1.10.150.900">
    <property type="match status" value="1"/>
</dbReference>
<dbReference type="FunFam" id="3.40.630.10:FF:000027">
    <property type="entry name" value="N-fatty-acyl-amino acid synthase/hydrolase PM20D1"/>
    <property type="match status" value="1"/>
</dbReference>
<dbReference type="EMBL" id="KV417513">
    <property type="protein sequence ID" value="KZP26579.1"/>
    <property type="molecule type" value="Genomic_DNA"/>
</dbReference>
<evidence type="ECO:0000256" key="5">
    <source>
        <dbReference type="ARBA" id="ARBA00022833"/>
    </source>
</evidence>
<dbReference type="PANTHER" id="PTHR45962:SF1">
    <property type="entry name" value="N-FATTY-ACYL-AMINO ACID SYNTHASE_HYDROLASE PM20D1"/>
    <property type="match status" value="1"/>
</dbReference>
<name>A0A166PYI6_9AGAM</name>
<evidence type="ECO:0000256" key="6">
    <source>
        <dbReference type="PIRSR" id="PIRSR037217-1"/>
    </source>
</evidence>
<evidence type="ECO:0000256" key="4">
    <source>
        <dbReference type="ARBA" id="ARBA00022801"/>
    </source>
</evidence>
<dbReference type="PROSITE" id="PS00758">
    <property type="entry name" value="ARGE_DAPE_CPG2_1"/>
    <property type="match status" value="1"/>
</dbReference>
<dbReference type="InterPro" id="IPR002933">
    <property type="entry name" value="Peptidase_M20"/>
</dbReference>
<dbReference type="InterPro" id="IPR036264">
    <property type="entry name" value="Bact_exopeptidase_dim_dom"/>
</dbReference>
<dbReference type="GO" id="GO:0000328">
    <property type="term" value="C:fungal-type vacuole lumen"/>
    <property type="evidence" value="ECO:0007669"/>
    <property type="project" value="TreeGrafter"/>
</dbReference>
<feature type="binding site" evidence="7">
    <location>
        <position position="221"/>
    </location>
    <ligand>
        <name>Zn(2+)</name>
        <dbReference type="ChEBI" id="CHEBI:29105"/>
        <label>2</label>
    </ligand>
</feature>
<evidence type="ECO:0000259" key="8">
    <source>
        <dbReference type="Pfam" id="PF07687"/>
    </source>
</evidence>
<gene>
    <name evidence="9" type="ORF">FIBSPDRAFT_732028</name>
</gene>
<keyword evidence="2" id="KW-0645">Protease</keyword>
<dbReference type="GO" id="GO:0046872">
    <property type="term" value="F:metal ion binding"/>
    <property type="evidence" value="ECO:0007669"/>
    <property type="project" value="UniProtKB-KW"/>
</dbReference>
<feature type="binding site" evidence="7">
    <location>
        <position position="507"/>
    </location>
    <ligand>
        <name>Zn(2+)</name>
        <dbReference type="ChEBI" id="CHEBI:29105"/>
        <label>1</label>
    </ligand>
</feature>
<keyword evidence="10" id="KW-1185">Reference proteome</keyword>
<dbReference type="Gene3D" id="3.40.630.10">
    <property type="entry name" value="Zn peptidases"/>
    <property type="match status" value="1"/>
</dbReference>
<dbReference type="InterPro" id="IPR011650">
    <property type="entry name" value="Peptidase_M20_dimer"/>
</dbReference>
<feature type="binding site" evidence="7">
    <location>
        <position position="193"/>
    </location>
    <ligand>
        <name>Zn(2+)</name>
        <dbReference type="ChEBI" id="CHEBI:29105"/>
        <label>1</label>
    </ligand>
</feature>
<dbReference type="InterPro" id="IPR001261">
    <property type="entry name" value="ArgE/DapE_CS"/>
</dbReference>
<dbReference type="PANTHER" id="PTHR45962">
    <property type="entry name" value="N-FATTY-ACYL-AMINO ACID SYNTHASE/HYDROLASE PM20D1"/>
    <property type="match status" value="1"/>
</dbReference>
<feature type="domain" description="Peptidase M20 dimerisation" evidence="8">
    <location>
        <begin position="239"/>
        <end position="392"/>
    </location>
</feature>
<dbReference type="SUPFAM" id="SSF55031">
    <property type="entry name" value="Bacterial exopeptidase dimerisation domain"/>
    <property type="match status" value="1"/>
</dbReference>
<keyword evidence="4" id="KW-0378">Hydrolase</keyword>
<accession>A0A166PYI6</accession>
<feature type="binding site" evidence="7">
    <location>
        <position position="123"/>
    </location>
    <ligand>
        <name>Zn(2+)</name>
        <dbReference type="ChEBI" id="CHEBI:29105"/>
        <label>2</label>
    </ligand>
</feature>
<evidence type="ECO:0000256" key="3">
    <source>
        <dbReference type="ARBA" id="ARBA00022723"/>
    </source>
</evidence>
<feature type="active site" description="Proton acceptor" evidence="6">
    <location>
        <position position="192"/>
    </location>
</feature>
<dbReference type="SUPFAM" id="SSF53187">
    <property type="entry name" value="Zn-dependent exopeptidases"/>
    <property type="match status" value="1"/>
</dbReference>
<dbReference type="AlphaFoldDB" id="A0A166PYI6"/>
<keyword evidence="9" id="KW-0121">Carboxypeptidase</keyword>
<dbReference type="GO" id="GO:0051603">
    <property type="term" value="P:proteolysis involved in protein catabolic process"/>
    <property type="evidence" value="ECO:0007669"/>
    <property type="project" value="TreeGrafter"/>
</dbReference>
<dbReference type="PIRSF" id="PIRSF037217">
    <property type="entry name" value="Carboxypeptidase_S"/>
    <property type="match status" value="1"/>
</dbReference>
<dbReference type="CDD" id="cd05674">
    <property type="entry name" value="M20_yscS"/>
    <property type="match status" value="1"/>
</dbReference>
<sequence length="538" mass="58533">MPSCVGHRKSSEPLCPQVQEIVPKKNEELWDSLSQQFTTNDFEGRAIDWLAGAVRIPTESYDRMDAVGVDPRWEVFGPFHDFLLQSFPLIHSTLKVTKVNTYGLVYHWQGSDADLKPILLAAHQDVVPVHPNTVKEWKYPPYSGHFDGKSIWGRGSIDDKSGLIGIMASIESLLEKSFHPTRSVVMAFGFDEEASGIYGASLLGEHMMKVYGENAFAFIIDEGAGFGEQFGTVVASLGIAEKGYVDVRVDVASPGGHSSIPPPHTSIGMLAALLVEFESNPYEVHLARGTPVYASLECLAAHAPSLPSHVKKNFKKAATSNKALKKVEDYFFQVPAFKSLTGSTQAIDLIGGGVKTNALPEQAWAVVNHRIATESSVGALIERDTALLQSLASQFNLSYTAFGVGQSDEGVPAFGTLTLSEAFMKGLEPAPITPVDEHPYELLSGTIKATYNKHRGRALRGEDEIVIAPGIMSGNTDTRHYWGLTEHIFRYNHRNQGNGSALAGGVHTTNEVIAVDTFLEMILFFTGLILNADESTGL</sequence>
<feature type="binding site" evidence="7">
    <location>
        <position position="158"/>
    </location>
    <ligand>
        <name>Zn(2+)</name>
        <dbReference type="ChEBI" id="CHEBI:29105"/>
        <label>2</label>
    </ligand>
</feature>
<feature type="active site" evidence="6">
    <location>
        <position position="125"/>
    </location>
</feature>
<organism evidence="9 10">
    <name type="scientific">Athelia psychrophila</name>
    <dbReference type="NCBI Taxonomy" id="1759441"/>
    <lineage>
        <taxon>Eukaryota</taxon>
        <taxon>Fungi</taxon>
        <taxon>Dikarya</taxon>
        <taxon>Basidiomycota</taxon>
        <taxon>Agaricomycotina</taxon>
        <taxon>Agaricomycetes</taxon>
        <taxon>Agaricomycetidae</taxon>
        <taxon>Atheliales</taxon>
        <taxon>Atheliaceae</taxon>
        <taxon>Athelia</taxon>
    </lineage>
</organism>
<evidence type="ECO:0000256" key="1">
    <source>
        <dbReference type="ARBA" id="ARBA00006247"/>
    </source>
</evidence>
<evidence type="ECO:0000313" key="9">
    <source>
        <dbReference type="EMBL" id="KZP26579.1"/>
    </source>
</evidence>
<dbReference type="GO" id="GO:0004181">
    <property type="term" value="F:metallocarboxypeptidase activity"/>
    <property type="evidence" value="ECO:0007669"/>
    <property type="project" value="InterPro"/>
</dbReference>
<dbReference type="STRING" id="436010.A0A166PYI6"/>
<reference evidence="9 10" key="1">
    <citation type="journal article" date="2016" name="Mol. Biol. Evol.">
        <title>Comparative Genomics of Early-Diverging Mushroom-Forming Fungi Provides Insights into the Origins of Lignocellulose Decay Capabilities.</title>
        <authorList>
            <person name="Nagy L.G."/>
            <person name="Riley R."/>
            <person name="Tritt A."/>
            <person name="Adam C."/>
            <person name="Daum C."/>
            <person name="Floudas D."/>
            <person name="Sun H."/>
            <person name="Yadav J.S."/>
            <person name="Pangilinan J."/>
            <person name="Larsson K.H."/>
            <person name="Matsuura K."/>
            <person name="Barry K."/>
            <person name="Labutti K."/>
            <person name="Kuo R."/>
            <person name="Ohm R.A."/>
            <person name="Bhattacharya S.S."/>
            <person name="Shirouzu T."/>
            <person name="Yoshinaga Y."/>
            <person name="Martin F.M."/>
            <person name="Grigoriev I.V."/>
            <person name="Hibbett D.S."/>
        </authorList>
    </citation>
    <scope>NUCLEOTIDE SEQUENCE [LARGE SCALE GENOMIC DNA]</scope>
    <source>
        <strain evidence="9 10">CBS 109695</strain>
    </source>
</reference>
<comment type="similarity">
    <text evidence="1">Belongs to the peptidase M20A family.</text>
</comment>
<dbReference type="OrthoDB" id="3064516at2759"/>